<proteinExistence type="predicted"/>
<dbReference type="Proteomes" id="UP000036122">
    <property type="component" value="Unassembled WGS sequence"/>
</dbReference>
<gene>
    <name evidence="1" type="ORF">T630_2393</name>
</gene>
<comment type="caution">
    <text evidence="1">The sequence shown here is derived from an EMBL/GenBank/DDBJ whole genome shotgun (WGS) entry which is preliminary data.</text>
</comment>
<dbReference type="RefSeq" id="WP_001022459.1">
    <property type="nucleotide sequence ID" value="NZ_JPHZ01000007.1"/>
</dbReference>
<accession>A0A0J1A975</accession>
<reference evidence="1 2" key="1">
    <citation type="submission" date="2014-07" db="EMBL/GenBank/DDBJ databases">
        <authorList>
            <person name="Harkins D.M."/>
            <person name="Lesho E."/>
            <person name="Waterman P.E."/>
            <person name="Chan A."/>
            <person name="Fouts D.E."/>
        </authorList>
    </citation>
    <scope>NUCLEOTIDE SEQUENCE [LARGE SCALE GENOMIC DNA]</scope>
    <source>
        <strain evidence="1 2">MRSN 3527</strain>
    </source>
</reference>
<dbReference type="EMBL" id="JPHZ01000007">
    <property type="protein sequence ID" value="KLT91009.1"/>
    <property type="molecule type" value="Genomic_DNA"/>
</dbReference>
<dbReference type="PATRIC" id="fig|1409923.3.peg.553"/>
<sequence length="64" mass="6945">MNIKQKRAQFAKDIDKLVSGDYVLVPKQPTEEMERAGMEAGAGFLAKAVYQAMVKSAQGVKTNG</sequence>
<dbReference type="AlphaFoldDB" id="A0A0J1A975"/>
<name>A0A0J1A975_ACIBA</name>
<organism evidence="1 2">
    <name type="scientific">Acinetobacter baumannii MRSN 3527</name>
    <dbReference type="NCBI Taxonomy" id="1409923"/>
    <lineage>
        <taxon>Bacteria</taxon>
        <taxon>Pseudomonadati</taxon>
        <taxon>Pseudomonadota</taxon>
        <taxon>Gammaproteobacteria</taxon>
        <taxon>Moraxellales</taxon>
        <taxon>Moraxellaceae</taxon>
        <taxon>Acinetobacter</taxon>
        <taxon>Acinetobacter calcoaceticus/baumannii complex</taxon>
    </lineage>
</organism>
<evidence type="ECO:0000313" key="1">
    <source>
        <dbReference type="EMBL" id="KLT91009.1"/>
    </source>
</evidence>
<evidence type="ECO:0000313" key="2">
    <source>
        <dbReference type="Proteomes" id="UP000036122"/>
    </source>
</evidence>
<protein>
    <submittedName>
        <fullName evidence="1">Uncharacterized protein</fullName>
    </submittedName>
</protein>